<dbReference type="EMBL" id="HE612862">
    <property type="protein sequence ID" value="CCE64173.1"/>
    <property type="molecule type" value="Genomic_DNA"/>
</dbReference>
<dbReference type="FunFam" id="3.30.70.60:FF:000007">
    <property type="entry name" value="37S ribosomal protein Mrp17"/>
    <property type="match status" value="1"/>
</dbReference>
<dbReference type="GO" id="GO:0006412">
    <property type="term" value="P:translation"/>
    <property type="evidence" value="ECO:0007669"/>
    <property type="project" value="InterPro"/>
</dbReference>
<keyword evidence="5" id="KW-0687">Ribonucleoprotein</keyword>
<dbReference type="STRING" id="1071381.G8BW95"/>
<keyword evidence="9" id="KW-1185">Reference proteome</keyword>
<dbReference type="GO" id="GO:0005763">
    <property type="term" value="C:mitochondrial small ribosomal subunit"/>
    <property type="evidence" value="ECO:0007669"/>
    <property type="project" value="EnsemblFungi"/>
</dbReference>
<protein>
    <recommendedName>
        <fullName evidence="6">Small ribosomal subunit protein bS6m</fullName>
    </recommendedName>
</protein>
<evidence type="ECO:0000256" key="3">
    <source>
        <dbReference type="ARBA" id="ARBA00022980"/>
    </source>
</evidence>
<evidence type="ECO:0000256" key="5">
    <source>
        <dbReference type="ARBA" id="ARBA00023274"/>
    </source>
</evidence>
<dbReference type="OrthoDB" id="10259681at2759"/>
<name>G8BW95_TETPH</name>
<dbReference type="SUPFAM" id="SSF54995">
    <property type="entry name" value="Ribosomal protein S6"/>
    <property type="match status" value="1"/>
</dbReference>
<keyword evidence="4" id="KW-0496">Mitochondrion</keyword>
<dbReference type="HOGENOM" id="CLU_126331_3_0_1"/>
<dbReference type="RefSeq" id="XP_003686607.1">
    <property type="nucleotide sequence ID" value="XM_003686559.1"/>
</dbReference>
<dbReference type="Proteomes" id="UP000005666">
    <property type="component" value="Chromosome 7"/>
</dbReference>
<comment type="function">
    <text evidence="7">Component of the mitochondrial ribosome (mitoribosome), a dedicated translation machinery responsible for the synthesis of mitochondrial genome-encoded proteins, including at least some of the essential transmembrane subunits of the mitochondrial respiratory chain. The mitoribosomes are attached to the mitochondrial inner membrane and translation products are cotranslationally integrated into the membrane.</text>
</comment>
<dbReference type="KEGG" id="tpf:TPHA_0G03330"/>
<reference evidence="8 9" key="1">
    <citation type="journal article" date="2011" name="Proc. Natl. Acad. Sci. U.S.A.">
        <title>Evolutionary erosion of yeast sex chromosomes by mating-type switching accidents.</title>
        <authorList>
            <person name="Gordon J.L."/>
            <person name="Armisen D."/>
            <person name="Proux-Wera E."/>
            <person name="Oheigeartaigh S.S."/>
            <person name="Byrne K.P."/>
            <person name="Wolfe K.H."/>
        </authorList>
    </citation>
    <scope>NUCLEOTIDE SEQUENCE [LARGE SCALE GENOMIC DNA]</scope>
    <source>
        <strain evidence="9">ATCC 24235 / CBS 4417 / NBRC 1672 / NRRL Y-8282 / UCD 70-5</strain>
    </source>
</reference>
<proteinExistence type="inferred from homology"/>
<evidence type="ECO:0000256" key="2">
    <source>
        <dbReference type="ARBA" id="ARBA00009512"/>
    </source>
</evidence>
<gene>
    <name evidence="8" type="primary">TPHA0G03330</name>
    <name evidence="8" type="ordered locus">TPHA_0G03330</name>
</gene>
<dbReference type="PANTHER" id="PTHR21011">
    <property type="entry name" value="MITOCHONDRIAL 28S RIBOSOMAL PROTEIN S6"/>
    <property type="match status" value="1"/>
</dbReference>
<dbReference type="eggNOG" id="KOG4708">
    <property type="taxonomic scope" value="Eukaryota"/>
</dbReference>
<comment type="similarity">
    <text evidence="2">Belongs to the bacterial ribosomal protein bS6 family.</text>
</comment>
<evidence type="ECO:0000313" key="8">
    <source>
        <dbReference type="EMBL" id="CCE64173.1"/>
    </source>
</evidence>
<dbReference type="InterPro" id="IPR035980">
    <property type="entry name" value="Ribosomal_bS6_sf"/>
</dbReference>
<accession>G8BW95</accession>
<dbReference type="OMA" id="HQIGDYW"/>
<evidence type="ECO:0000256" key="7">
    <source>
        <dbReference type="ARBA" id="ARBA00037226"/>
    </source>
</evidence>
<evidence type="ECO:0000313" key="9">
    <source>
        <dbReference type="Proteomes" id="UP000005666"/>
    </source>
</evidence>
<dbReference type="GO" id="GO:0070181">
    <property type="term" value="F:small ribosomal subunit rRNA binding"/>
    <property type="evidence" value="ECO:0007669"/>
    <property type="project" value="TreeGrafter"/>
</dbReference>
<dbReference type="GO" id="GO:0003735">
    <property type="term" value="F:structural constituent of ribosome"/>
    <property type="evidence" value="ECO:0007669"/>
    <property type="project" value="EnsemblFungi"/>
</dbReference>
<dbReference type="CDD" id="cd15465">
    <property type="entry name" value="bS6_mito"/>
    <property type="match status" value="1"/>
</dbReference>
<organism evidence="8 9">
    <name type="scientific">Tetrapisispora phaffii (strain ATCC 24235 / CBS 4417 / NBRC 1672 / NRRL Y-8282 / UCD 70-5)</name>
    <name type="common">Yeast</name>
    <name type="synonym">Fabospora phaffii</name>
    <dbReference type="NCBI Taxonomy" id="1071381"/>
    <lineage>
        <taxon>Eukaryota</taxon>
        <taxon>Fungi</taxon>
        <taxon>Dikarya</taxon>
        <taxon>Ascomycota</taxon>
        <taxon>Saccharomycotina</taxon>
        <taxon>Saccharomycetes</taxon>
        <taxon>Saccharomycetales</taxon>
        <taxon>Saccharomycetaceae</taxon>
        <taxon>Tetrapisispora</taxon>
    </lineage>
</organism>
<dbReference type="AlphaFoldDB" id="G8BW95"/>
<evidence type="ECO:0000256" key="4">
    <source>
        <dbReference type="ARBA" id="ARBA00023128"/>
    </source>
</evidence>
<comment type="subcellular location">
    <subcellularLocation>
        <location evidence="1">Mitochondrion</location>
    </subcellularLocation>
</comment>
<dbReference type="Gene3D" id="3.30.70.60">
    <property type="match status" value="1"/>
</dbReference>
<evidence type="ECO:0000256" key="1">
    <source>
        <dbReference type="ARBA" id="ARBA00004173"/>
    </source>
</evidence>
<keyword evidence="3" id="KW-0689">Ribosomal protein</keyword>
<sequence>MLYELVSIVRVVNPMTANREAKDLATTIGKLIINNRGVLRRIIPMGTRFLPKIMKTDQDRHFQGYHFMMLFDSSAAVQSEILRTLRNDPRVIRSSIVKVDTSKNLDVSSSIERATGYNSILERSNKSIL</sequence>
<dbReference type="NCBIfam" id="TIGR00166">
    <property type="entry name" value="S6"/>
    <property type="match status" value="1"/>
</dbReference>
<dbReference type="InterPro" id="IPR000529">
    <property type="entry name" value="Ribosomal_bS6"/>
</dbReference>
<dbReference type="Pfam" id="PF01250">
    <property type="entry name" value="Ribosomal_S6"/>
    <property type="match status" value="1"/>
</dbReference>
<evidence type="ECO:0000256" key="6">
    <source>
        <dbReference type="ARBA" id="ARBA00035170"/>
    </source>
</evidence>
<dbReference type="GeneID" id="11535889"/>
<dbReference type="InterPro" id="IPR014717">
    <property type="entry name" value="Transl_elong_EF1B/ribsomal_bS6"/>
</dbReference>
<dbReference type="PANTHER" id="PTHR21011:SF1">
    <property type="entry name" value="SMALL RIBOSOMAL SUBUNIT PROTEIN BS6M"/>
    <property type="match status" value="1"/>
</dbReference>